<name>A0ABN0RGV1_9LIST</name>
<dbReference type="RefSeq" id="WP_051993492.1">
    <property type="nucleotide sequence ID" value="NZ_AODF01000007.1"/>
</dbReference>
<organism evidence="2 3">
    <name type="scientific">Listeria floridensis FSL S10-1187</name>
    <dbReference type="NCBI Taxonomy" id="1265817"/>
    <lineage>
        <taxon>Bacteria</taxon>
        <taxon>Bacillati</taxon>
        <taxon>Bacillota</taxon>
        <taxon>Bacilli</taxon>
        <taxon>Bacillales</taxon>
        <taxon>Listeriaceae</taxon>
        <taxon>Listeria</taxon>
    </lineage>
</organism>
<keyword evidence="1" id="KW-0732">Signal</keyword>
<keyword evidence="3" id="KW-1185">Reference proteome</keyword>
<dbReference type="Gene3D" id="2.60.40.740">
    <property type="match status" value="1"/>
</dbReference>
<feature type="chain" id="PRO_5046727748" evidence="1">
    <location>
        <begin position="31"/>
        <end position="398"/>
    </location>
</feature>
<gene>
    <name evidence="2" type="ORF">MFLO_04325</name>
</gene>
<proteinExistence type="predicted"/>
<dbReference type="Proteomes" id="UP000019249">
    <property type="component" value="Unassembled WGS sequence"/>
</dbReference>
<feature type="signal peptide" evidence="1">
    <location>
        <begin position="1"/>
        <end position="30"/>
    </location>
</feature>
<protein>
    <submittedName>
        <fullName evidence="2">Uncharacterized protein</fullName>
    </submittedName>
</protein>
<evidence type="ECO:0000313" key="3">
    <source>
        <dbReference type="Proteomes" id="UP000019249"/>
    </source>
</evidence>
<reference evidence="2 3" key="1">
    <citation type="journal article" date="2014" name="Int. J. Syst. Evol. Microbiol.">
        <title>Listeria floridensis sp. nov., Listeria aquatica sp. nov., Listeria cornellensis sp. nov., Listeria riparia sp. nov. and Listeria grandensis sp. nov., from agricultural and natural environments.</title>
        <authorList>
            <person name="den Bakker H.C."/>
            <person name="Warchocki S."/>
            <person name="Wright E.M."/>
            <person name="Allred A.F."/>
            <person name="Ahlstrom C."/>
            <person name="Manuel C.S."/>
            <person name="Stasiewicz M.J."/>
            <person name="Burrell A."/>
            <person name="Roof S."/>
            <person name="Strawn L."/>
            <person name="Fortes E.D."/>
            <person name="Nightingale K.K."/>
            <person name="Kephart D."/>
            <person name="Wiedmann M."/>
        </authorList>
    </citation>
    <scope>NUCLEOTIDE SEQUENCE [LARGE SCALE GENOMIC DNA]</scope>
    <source>
        <strain evidence="2 3">FSL S10-1187</strain>
    </source>
</reference>
<evidence type="ECO:0000313" key="2">
    <source>
        <dbReference type="EMBL" id="EUJ33138.1"/>
    </source>
</evidence>
<accession>A0ABN0RGV1</accession>
<evidence type="ECO:0000256" key="1">
    <source>
        <dbReference type="SAM" id="SignalP"/>
    </source>
</evidence>
<comment type="caution">
    <text evidence="2">The sequence shown here is derived from an EMBL/GenBank/DDBJ whole genome shotgun (WGS) entry which is preliminary data.</text>
</comment>
<sequence length="398" mass="44520">MTQTLNKKVAMTLAAGVVLSLASVPYNAFAEPIKELPNVEVPSKNSEASSKYSVIPVFNPEKTTASTFGEGWTKTEQNQGGKLVSYSQVNPTTDKKGKIGLVYSNVATYEGRSLDLKITITDWKPYFNGDKVISYGREAISHTQTGYSDVQQEWQYIDSETKKNVDVKGSFMTFVDMDGMQSITFDKATTANIDKIYVSEDTWLDASTIDGGLKIAETANKTSVDSDLFAQFTALFDGGKMTFSWGKDYEGAGYSKNNSSPKGFAGNEYFAYSSTKPVRTEVLEPTKLVSDSNEKDKNENTLDYVQEAYSYTVSHTVPDERKEFYYKSYQMEDQLIDELNLDSVSITNEKGEDVTALFENKTTDNAVKFVAKSEILQKADFYNHTYFYNLGVKVKKKR</sequence>
<dbReference type="EMBL" id="AODF01000007">
    <property type="protein sequence ID" value="EUJ33138.1"/>
    <property type="molecule type" value="Genomic_DNA"/>
</dbReference>